<keyword evidence="3" id="KW-1185">Reference proteome</keyword>
<dbReference type="OrthoDB" id="798864at2"/>
<accession>A0A562TVI9</accession>
<sequence>MNAMSAVGLTTLCLIIYILLVVVGYAPGATIWFLASPFLVLGMVYIVLKDDRYDYPELAEGKEWGYSDKSKDELGLF</sequence>
<evidence type="ECO:0000313" key="2">
    <source>
        <dbReference type="EMBL" id="TWI97555.1"/>
    </source>
</evidence>
<protein>
    <submittedName>
        <fullName evidence="2">Uncharacterized protein</fullName>
    </submittedName>
</protein>
<keyword evidence="1" id="KW-0472">Membrane</keyword>
<organism evidence="2 3">
    <name type="scientific">Mucilaginibacter frigoritolerans</name>
    <dbReference type="NCBI Taxonomy" id="652788"/>
    <lineage>
        <taxon>Bacteria</taxon>
        <taxon>Pseudomonadati</taxon>
        <taxon>Bacteroidota</taxon>
        <taxon>Sphingobacteriia</taxon>
        <taxon>Sphingobacteriales</taxon>
        <taxon>Sphingobacteriaceae</taxon>
        <taxon>Mucilaginibacter</taxon>
    </lineage>
</organism>
<keyword evidence="1" id="KW-1133">Transmembrane helix</keyword>
<dbReference type="Proteomes" id="UP000317010">
    <property type="component" value="Unassembled WGS sequence"/>
</dbReference>
<gene>
    <name evidence="2" type="ORF">JN11_03375</name>
</gene>
<name>A0A562TVI9_9SPHI</name>
<feature type="transmembrane region" description="Helical" evidence="1">
    <location>
        <begin position="31"/>
        <end position="48"/>
    </location>
</feature>
<reference evidence="2 3" key="1">
    <citation type="submission" date="2019-07" db="EMBL/GenBank/DDBJ databases">
        <title>Genomic Encyclopedia of Archaeal and Bacterial Type Strains, Phase II (KMG-II): from individual species to whole genera.</title>
        <authorList>
            <person name="Goeker M."/>
        </authorList>
    </citation>
    <scope>NUCLEOTIDE SEQUENCE [LARGE SCALE GENOMIC DNA]</scope>
    <source>
        <strain evidence="2 3">ATCC BAA-1854</strain>
    </source>
</reference>
<dbReference type="AlphaFoldDB" id="A0A562TVI9"/>
<proteinExistence type="predicted"/>
<comment type="caution">
    <text evidence="2">The sequence shown here is derived from an EMBL/GenBank/DDBJ whole genome shotgun (WGS) entry which is preliminary data.</text>
</comment>
<evidence type="ECO:0000313" key="3">
    <source>
        <dbReference type="Proteomes" id="UP000317010"/>
    </source>
</evidence>
<keyword evidence="1" id="KW-0812">Transmembrane</keyword>
<dbReference type="RefSeq" id="WP_144914364.1">
    <property type="nucleotide sequence ID" value="NZ_VLLI01000010.1"/>
</dbReference>
<evidence type="ECO:0000256" key="1">
    <source>
        <dbReference type="SAM" id="Phobius"/>
    </source>
</evidence>
<feature type="transmembrane region" description="Helical" evidence="1">
    <location>
        <begin position="7"/>
        <end position="25"/>
    </location>
</feature>
<dbReference type="EMBL" id="VLLI01000010">
    <property type="protein sequence ID" value="TWI97555.1"/>
    <property type="molecule type" value="Genomic_DNA"/>
</dbReference>